<organism evidence="1 2">
    <name type="scientific">Lachnoanaerobaculum umeaense</name>
    <dbReference type="NCBI Taxonomy" id="617123"/>
    <lineage>
        <taxon>Bacteria</taxon>
        <taxon>Bacillati</taxon>
        <taxon>Bacillota</taxon>
        <taxon>Clostridia</taxon>
        <taxon>Lachnospirales</taxon>
        <taxon>Lachnospiraceae</taxon>
        <taxon>Lachnoanaerobaculum</taxon>
    </lineage>
</organism>
<evidence type="ECO:0000313" key="1">
    <source>
        <dbReference type="EMBL" id="AYA99193.1"/>
    </source>
</evidence>
<dbReference type="OrthoDB" id="1701895at2"/>
<evidence type="ECO:0000313" key="2">
    <source>
        <dbReference type="Proteomes" id="UP000265562"/>
    </source>
</evidence>
<sequence length="106" mass="11958">MKKIREMSVYLIVITLAFYVLPALINDTGTGIFFLLILTPIICFLTSLIYGIRHSFNLIFLLLIMILFVPTIFIFYNESAAVYVLIYGIIATTGNLLGSLIKKMSN</sequence>
<dbReference type="KEGG" id="lua:D4A81_04140"/>
<dbReference type="EMBL" id="CP032364">
    <property type="protein sequence ID" value="AYA99193.1"/>
    <property type="molecule type" value="Genomic_DNA"/>
</dbReference>
<gene>
    <name evidence="1" type="ORF">D4A81_04140</name>
</gene>
<reference evidence="1 2" key="1">
    <citation type="submission" date="2018-09" db="EMBL/GenBank/DDBJ databases">
        <title>Genome sequencing of Lachnoanaerobaculum umeaense DSM 23576.</title>
        <authorList>
            <person name="Kook J.-K."/>
            <person name="Park S.-N."/>
            <person name="Lim Y.K."/>
        </authorList>
    </citation>
    <scope>NUCLEOTIDE SEQUENCE [LARGE SCALE GENOMIC DNA]</scope>
    <source>
        <strain evidence="2">DSM 23576 \ CCUG 58757</strain>
    </source>
</reference>
<proteinExistence type="predicted"/>
<accession>A0A385Q3I5</accession>
<protein>
    <submittedName>
        <fullName evidence="1">Uncharacterized protein</fullName>
    </submittedName>
</protein>
<dbReference type="RefSeq" id="WP_111525608.1">
    <property type="nucleotide sequence ID" value="NZ_CP032364.1"/>
</dbReference>
<dbReference type="AlphaFoldDB" id="A0A385Q3I5"/>
<name>A0A385Q3I5_9FIRM</name>
<dbReference type="Proteomes" id="UP000265562">
    <property type="component" value="Chromosome"/>
</dbReference>
<keyword evidence="2" id="KW-1185">Reference proteome</keyword>